<name>A0A0G2E5I2_9PEZI</name>
<dbReference type="PANTHER" id="PTHR48081">
    <property type="entry name" value="AB HYDROLASE SUPERFAMILY PROTEIN C4A8.06C"/>
    <property type="match status" value="1"/>
</dbReference>
<feature type="domain" description="Alpha/beta hydrolase fold-3" evidence="3">
    <location>
        <begin position="155"/>
        <end position="251"/>
    </location>
</feature>
<dbReference type="SUPFAM" id="SSF53474">
    <property type="entry name" value="alpha/beta-Hydrolases"/>
    <property type="match status" value="1"/>
</dbReference>
<dbReference type="Gene3D" id="3.40.50.1820">
    <property type="entry name" value="alpha/beta hydrolase"/>
    <property type="match status" value="1"/>
</dbReference>
<protein>
    <submittedName>
        <fullName evidence="4">Putative esterase lipase</fullName>
    </submittedName>
</protein>
<sequence length="451" mass="49804">MSSDDSEIGSKESDVASKESVAEHANSDFNYAKEHSSIDLTHRSERRGRTTLLHQFLRPIRSHLVKPSDPHPPGSPRLTPHPSCTKICAVHERKVADVWIYDLQPEETFQTTHKVMASAAASHLTTAGEIAREAKEEDTLKKNSSRNTGIVRRLYYVAGGSWREPPSHQHWKFMAKLAAATPGTAVSVVSVPLAPNETASTVFPHLLTLYEKVMQESAIRGERVIWGGDSSGGNIVLGLIGEALRVGRPGPSANENVPNRDAVAGRGDVDGETKHRPEYERGSTSAEVKQFAVDEALPTKERMGVKSLPAPSAILIICPSVDARRVNEDIEPLQDKDPVLIAEESKQQAADWAGDWALDDERISPAVNTDAEDNLVRLLEEKNVKVHGVTAGYDILSPDAIVLREKLERGGVWGKWLHWDKQMHCFPLAWFYGIPESKEGLQWVIDVLKDE</sequence>
<dbReference type="InterPro" id="IPR050300">
    <property type="entry name" value="GDXG_lipolytic_enzyme"/>
</dbReference>
<dbReference type="AlphaFoldDB" id="A0A0G2E5I2"/>
<reference evidence="4 5" key="1">
    <citation type="submission" date="2015-03" db="EMBL/GenBank/DDBJ databases">
        <authorList>
            <person name="Morales-Cruz A."/>
            <person name="Amrine K.C."/>
            <person name="Cantu D."/>
        </authorList>
    </citation>
    <scope>NUCLEOTIDE SEQUENCE [LARGE SCALE GENOMIC DNA]</scope>
    <source>
        <strain evidence="4">DS831</strain>
    </source>
</reference>
<proteinExistence type="predicted"/>
<dbReference type="GO" id="GO:0016787">
    <property type="term" value="F:hydrolase activity"/>
    <property type="evidence" value="ECO:0007669"/>
    <property type="project" value="UniProtKB-KW"/>
</dbReference>
<dbReference type="PANTHER" id="PTHR48081:SF8">
    <property type="entry name" value="ALPHA_BETA HYDROLASE FOLD-3 DOMAIN-CONTAINING PROTEIN-RELATED"/>
    <property type="match status" value="1"/>
</dbReference>
<reference evidence="4 5" key="2">
    <citation type="submission" date="2015-05" db="EMBL/GenBank/DDBJ databases">
        <title>Distinctive expansion of gene families associated with plant cell wall degradation and secondary metabolism in the genomes of grapevine trunk pathogens.</title>
        <authorList>
            <person name="Lawrence D.P."/>
            <person name="Travadon R."/>
            <person name="Rolshausen P.E."/>
            <person name="Baumgartner K."/>
        </authorList>
    </citation>
    <scope>NUCLEOTIDE SEQUENCE [LARGE SCALE GENOMIC DNA]</scope>
    <source>
        <strain evidence="4">DS831</strain>
    </source>
</reference>
<feature type="region of interest" description="Disordered" evidence="2">
    <location>
        <begin position="59"/>
        <end position="81"/>
    </location>
</feature>
<gene>
    <name evidence="4" type="ORF">UCDDS831_g06145</name>
</gene>
<dbReference type="InterPro" id="IPR029058">
    <property type="entry name" value="AB_hydrolase_fold"/>
</dbReference>
<feature type="domain" description="Alpha/beta hydrolase fold-3" evidence="3">
    <location>
        <begin position="306"/>
        <end position="427"/>
    </location>
</feature>
<evidence type="ECO:0000256" key="2">
    <source>
        <dbReference type="SAM" id="MobiDB-lite"/>
    </source>
</evidence>
<dbReference type="Pfam" id="PF07859">
    <property type="entry name" value="Abhydrolase_3"/>
    <property type="match status" value="2"/>
</dbReference>
<feature type="compositionally biased region" description="Basic and acidic residues" evidence="2">
    <location>
        <begin position="267"/>
        <end position="281"/>
    </location>
</feature>
<evidence type="ECO:0000313" key="4">
    <source>
        <dbReference type="EMBL" id="KKY17944.1"/>
    </source>
</evidence>
<dbReference type="InterPro" id="IPR013094">
    <property type="entry name" value="AB_hydrolase_3"/>
</dbReference>
<feature type="region of interest" description="Disordered" evidence="2">
    <location>
        <begin position="250"/>
        <end position="287"/>
    </location>
</feature>
<evidence type="ECO:0000259" key="3">
    <source>
        <dbReference type="Pfam" id="PF07859"/>
    </source>
</evidence>
<organism evidence="4 5">
    <name type="scientific">Diplodia seriata</name>
    <dbReference type="NCBI Taxonomy" id="420778"/>
    <lineage>
        <taxon>Eukaryota</taxon>
        <taxon>Fungi</taxon>
        <taxon>Dikarya</taxon>
        <taxon>Ascomycota</taxon>
        <taxon>Pezizomycotina</taxon>
        <taxon>Dothideomycetes</taxon>
        <taxon>Dothideomycetes incertae sedis</taxon>
        <taxon>Botryosphaeriales</taxon>
        <taxon>Botryosphaeriaceae</taxon>
        <taxon>Diplodia</taxon>
    </lineage>
</organism>
<evidence type="ECO:0000256" key="1">
    <source>
        <dbReference type="ARBA" id="ARBA00022801"/>
    </source>
</evidence>
<comment type="caution">
    <text evidence="4">The sequence shown here is derived from an EMBL/GenBank/DDBJ whole genome shotgun (WGS) entry which is preliminary data.</text>
</comment>
<evidence type="ECO:0000313" key="5">
    <source>
        <dbReference type="Proteomes" id="UP000034182"/>
    </source>
</evidence>
<accession>A0A0G2E5I2</accession>
<dbReference type="Proteomes" id="UP000034182">
    <property type="component" value="Unassembled WGS sequence"/>
</dbReference>
<feature type="region of interest" description="Disordered" evidence="2">
    <location>
        <begin position="1"/>
        <end position="28"/>
    </location>
</feature>
<feature type="compositionally biased region" description="Basic and acidic residues" evidence="2">
    <location>
        <begin position="8"/>
        <end position="28"/>
    </location>
</feature>
<keyword evidence="1" id="KW-0378">Hydrolase</keyword>
<dbReference type="EMBL" id="LAQI01000141">
    <property type="protein sequence ID" value="KKY17944.1"/>
    <property type="molecule type" value="Genomic_DNA"/>
</dbReference>